<evidence type="ECO:0000313" key="1">
    <source>
        <dbReference type="EMBL" id="PRP73240.1"/>
    </source>
</evidence>
<evidence type="ECO:0000313" key="2">
    <source>
        <dbReference type="Proteomes" id="UP000241769"/>
    </source>
</evidence>
<dbReference type="EMBL" id="MDYQ01000651">
    <property type="protein sequence ID" value="PRP73240.1"/>
    <property type="molecule type" value="Genomic_DNA"/>
</dbReference>
<organism evidence="1 2">
    <name type="scientific">Planoprotostelium fungivorum</name>
    <dbReference type="NCBI Taxonomy" id="1890364"/>
    <lineage>
        <taxon>Eukaryota</taxon>
        <taxon>Amoebozoa</taxon>
        <taxon>Evosea</taxon>
        <taxon>Variosea</taxon>
        <taxon>Cavosteliida</taxon>
        <taxon>Cavosteliaceae</taxon>
        <taxon>Planoprotostelium</taxon>
    </lineage>
</organism>
<dbReference type="AlphaFoldDB" id="A0A2P6MNG7"/>
<protein>
    <submittedName>
        <fullName evidence="1">Uncharacterized protein</fullName>
    </submittedName>
</protein>
<keyword evidence="2" id="KW-1185">Reference proteome</keyword>
<name>A0A2P6MNG7_9EUKA</name>
<comment type="caution">
    <text evidence="1">The sequence shown here is derived from an EMBL/GenBank/DDBJ whole genome shotgun (WGS) entry which is preliminary data.</text>
</comment>
<reference evidence="1 2" key="1">
    <citation type="journal article" date="2018" name="Genome Biol. Evol.">
        <title>Multiple Roots of Fruiting Body Formation in Amoebozoa.</title>
        <authorList>
            <person name="Hillmann F."/>
            <person name="Forbes G."/>
            <person name="Novohradska S."/>
            <person name="Ferling I."/>
            <person name="Riege K."/>
            <person name="Groth M."/>
            <person name="Westermann M."/>
            <person name="Marz M."/>
            <person name="Spaller T."/>
            <person name="Winckler T."/>
            <person name="Schaap P."/>
            <person name="Glockner G."/>
        </authorList>
    </citation>
    <scope>NUCLEOTIDE SEQUENCE [LARGE SCALE GENOMIC DNA]</scope>
    <source>
        <strain evidence="1 2">Jena</strain>
    </source>
</reference>
<dbReference type="InParanoid" id="A0A2P6MNG7"/>
<accession>A0A2P6MNG7</accession>
<sequence>MRQQEKKKLIVYSYFRLPTTDIENNKLLFPCNMSSKLIAHNASGAATITLGSIILHRIDQNKKDNPLVTLTLALDLQLTGGSVSAIAASVKQVAEEYRIVNRIWAMILA</sequence>
<proteinExistence type="predicted"/>
<gene>
    <name evidence="1" type="ORF">PROFUN_16918</name>
</gene>
<dbReference type="Proteomes" id="UP000241769">
    <property type="component" value="Unassembled WGS sequence"/>
</dbReference>